<name>A0A4Z0GUI6_9BACL</name>
<keyword evidence="1" id="KW-0812">Transmembrane</keyword>
<dbReference type="Proteomes" id="UP000298347">
    <property type="component" value="Unassembled WGS sequence"/>
</dbReference>
<keyword evidence="1" id="KW-0472">Membrane</keyword>
<gene>
    <name evidence="2" type="ORF">E4665_00695</name>
</gene>
<sequence length="214" mass="24958">MKHLKKIMISVLIIVLYVTAFNNYLGNPSFTDLFNSIFVAAVIFTILFLTVNGLAVYQNRPFKHAWKWILVLVLSSVPYFTWLYVYPWTAGHTYPVFIYYLAEQGKSTQDISQYRAFPDLTQGGYFYEIRLKNDHTYLYDYSVRDGQVLFMIGKSNTFGDYPDAKIQAIHSKLDETDAGIMYMQPVSKKLQRQKLQESQAHSMKLFQIRDITHS</sequence>
<evidence type="ECO:0000313" key="3">
    <source>
        <dbReference type="Proteomes" id="UP000298347"/>
    </source>
</evidence>
<reference evidence="2 3" key="1">
    <citation type="journal article" date="2015" name="Int. J. Syst. Evol. Microbiol.">
        <title>Sporolactobacillus shoreae sp. nov. and Sporolactobacillus spathodeae sp. nov., two spore-forming lactic acid bacteria isolated from tree barks in Thailand.</title>
        <authorList>
            <person name="Thamacharoensuk T."/>
            <person name="Kitahara M."/>
            <person name="Ohkuma M."/>
            <person name="Thongchul N."/>
            <person name="Tanasupawat S."/>
        </authorList>
    </citation>
    <scope>NUCLEOTIDE SEQUENCE [LARGE SCALE GENOMIC DNA]</scope>
    <source>
        <strain evidence="2 3">BK92</strain>
    </source>
</reference>
<dbReference type="OrthoDB" id="2988439at2"/>
<dbReference type="RefSeq" id="WP_135346873.1">
    <property type="nucleotide sequence ID" value="NZ_SRJD01000001.1"/>
</dbReference>
<feature type="transmembrane region" description="Helical" evidence="1">
    <location>
        <begin position="7"/>
        <end position="25"/>
    </location>
</feature>
<evidence type="ECO:0000256" key="1">
    <source>
        <dbReference type="SAM" id="Phobius"/>
    </source>
</evidence>
<feature type="transmembrane region" description="Helical" evidence="1">
    <location>
        <begin position="37"/>
        <end position="57"/>
    </location>
</feature>
<keyword evidence="3" id="KW-1185">Reference proteome</keyword>
<protein>
    <submittedName>
        <fullName evidence="2">Uncharacterized protein</fullName>
    </submittedName>
</protein>
<evidence type="ECO:0000313" key="2">
    <source>
        <dbReference type="EMBL" id="TGB00227.1"/>
    </source>
</evidence>
<dbReference type="AlphaFoldDB" id="A0A4Z0GUI6"/>
<comment type="caution">
    <text evidence="2">The sequence shown here is derived from an EMBL/GenBank/DDBJ whole genome shotgun (WGS) entry which is preliminary data.</text>
</comment>
<organism evidence="2 3">
    <name type="scientific">Sporolactobacillus shoreae</name>
    <dbReference type="NCBI Taxonomy" id="1465501"/>
    <lineage>
        <taxon>Bacteria</taxon>
        <taxon>Bacillati</taxon>
        <taxon>Bacillota</taxon>
        <taxon>Bacilli</taxon>
        <taxon>Bacillales</taxon>
        <taxon>Sporolactobacillaceae</taxon>
        <taxon>Sporolactobacillus</taxon>
    </lineage>
</organism>
<dbReference type="EMBL" id="SRJD01000001">
    <property type="protein sequence ID" value="TGB00227.1"/>
    <property type="molecule type" value="Genomic_DNA"/>
</dbReference>
<feature type="transmembrane region" description="Helical" evidence="1">
    <location>
        <begin position="69"/>
        <end position="88"/>
    </location>
</feature>
<proteinExistence type="predicted"/>
<keyword evidence="1" id="KW-1133">Transmembrane helix</keyword>
<accession>A0A4Z0GUI6</accession>